<evidence type="ECO:0000259" key="2">
    <source>
        <dbReference type="PROSITE" id="PS50110"/>
    </source>
</evidence>
<dbReference type="GO" id="GO:0000160">
    <property type="term" value="P:phosphorelay signal transduction system"/>
    <property type="evidence" value="ECO:0007669"/>
    <property type="project" value="InterPro"/>
</dbReference>
<dbReference type="AlphaFoldDB" id="A0A1Z3HU03"/>
<dbReference type="SMART" id="SM00267">
    <property type="entry name" value="GGDEF"/>
    <property type="match status" value="1"/>
</dbReference>
<dbReference type="Gene3D" id="3.30.450.20">
    <property type="entry name" value="PAS domain"/>
    <property type="match status" value="1"/>
</dbReference>
<dbReference type="Pfam" id="PF00563">
    <property type="entry name" value="EAL"/>
    <property type="match status" value="1"/>
</dbReference>
<dbReference type="OrthoDB" id="543801at2"/>
<dbReference type="NCBIfam" id="TIGR00254">
    <property type="entry name" value="GGDEF"/>
    <property type="match status" value="1"/>
</dbReference>
<evidence type="ECO:0000313" key="6">
    <source>
        <dbReference type="Proteomes" id="UP000191901"/>
    </source>
</evidence>
<dbReference type="Pfam" id="PF13426">
    <property type="entry name" value="PAS_9"/>
    <property type="match status" value="1"/>
</dbReference>
<evidence type="ECO:0000259" key="3">
    <source>
        <dbReference type="PROSITE" id="PS50883"/>
    </source>
</evidence>
<dbReference type="InterPro" id="IPR035919">
    <property type="entry name" value="EAL_sf"/>
</dbReference>
<dbReference type="PROSITE" id="PS50883">
    <property type="entry name" value="EAL"/>
    <property type="match status" value="1"/>
</dbReference>
<dbReference type="SUPFAM" id="SSF55785">
    <property type="entry name" value="PYP-like sensor domain (PAS domain)"/>
    <property type="match status" value="1"/>
</dbReference>
<dbReference type="InterPro" id="IPR001789">
    <property type="entry name" value="Sig_transdc_resp-reg_receiver"/>
</dbReference>
<gene>
    <name evidence="5" type="ORF">XM38_047140</name>
</gene>
<dbReference type="InterPro" id="IPR035965">
    <property type="entry name" value="PAS-like_dom_sf"/>
</dbReference>
<dbReference type="InterPro" id="IPR052155">
    <property type="entry name" value="Biofilm_reg_signaling"/>
</dbReference>
<feature type="domain" description="GGDEF" evidence="4">
    <location>
        <begin position="289"/>
        <end position="422"/>
    </location>
</feature>
<evidence type="ECO:0000259" key="4">
    <source>
        <dbReference type="PROSITE" id="PS50887"/>
    </source>
</evidence>
<proteinExistence type="predicted"/>
<keyword evidence="6" id="KW-1185">Reference proteome</keyword>
<dbReference type="CDD" id="cd01948">
    <property type="entry name" value="EAL"/>
    <property type="match status" value="1"/>
</dbReference>
<dbReference type="SMART" id="SM00052">
    <property type="entry name" value="EAL"/>
    <property type="match status" value="1"/>
</dbReference>
<dbReference type="CDD" id="cd00156">
    <property type="entry name" value="REC"/>
    <property type="match status" value="1"/>
</dbReference>
<feature type="modified residue" description="4-aspartylphosphate" evidence="1">
    <location>
        <position position="57"/>
    </location>
</feature>
<dbReference type="KEGG" id="hhg:XM38_047140"/>
<dbReference type="EMBL" id="CP021983">
    <property type="protein sequence ID" value="ASC73742.1"/>
    <property type="molecule type" value="Genomic_DNA"/>
</dbReference>
<dbReference type="PANTHER" id="PTHR44757:SF2">
    <property type="entry name" value="BIOFILM ARCHITECTURE MAINTENANCE PROTEIN MBAA"/>
    <property type="match status" value="1"/>
</dbReference>
<keyword evidence="1" id="KW-0597">Phosphoprotein</keyword>
<dbReference type="Gene3D" id="3.40.50.2300">
    <property type="match status" value="1"/>
</dbReference>
<dbReference type="SMART" id="SM00448">
    <property type="entry name" value="REC"/>
    <property type="match status" value="1"/>
</dbReference>
<dbReference type="PROSITE" id="PS50110">
    <property type="entry name" value="RESPONSE_REGULATORY"/>
    <property type="match status" value="1"/>
</dbReference>
<dbReference type="SUPFAM" id="SSF141868">
    <property type="entry name" value="EAL domain-like"/>
    <property type="match status" value="1"/>
</dbReference>
<evidence type="ECO:0000256" key="1">
    <source>
        <dbReference type="PROSITE-ProRule" id="PRU00169"/>
    </source>
</evidence>
<dbReference type="CDD" id="cd00130">
    <property type="entry name" value="PAS"/>
    <property type="match status" value="1"/>
</dbReference>
<dbReference type="Pfam" id="PF00072">
    <property type="entry name" value="Response_reg"/>
    <property type="match status" value="1"/>
</dbReference>
<name>A0A1Z3HU03_9CYAN</name>
<dbReference type="InterPro" id="IPR029787">
    <property type="entry name" value="Nucleotide_cyclase"/>
</dbReference>
<accession>A0A1Z3HU03</accession>
<protein>
    <submittedName>
        <fullName evidence="5">Two-component system response regulator</fullName>
    </submittedName>
</protein>
<dbReference type="SUPFAM" id="SSF55073">
    <property type="entry name" value="Nucleotide cyclase"/>
    <property type="match status" value="1"/>
</dbReference>
<dbReference type="RefSeq" id="WP_080805561.1">
    <property type="nucleotide sequence ID" value="NZ_CP021983.2"/>
</dbReference>
<feature type="domain" description="EAL" evidence="3">
    <location>
        <begin position="431"/>
        <end position="687"/>
    </location>
</feature>
<dbReference type="Gene3D" id="3.20.20.450">
    <property type="entry name" value="EAL domain"/>
    <property type="match status" value="1"/>
</dbReference>
<dbReference type="InterPro" id="IPR000014">
    <property type="entry name" value="PAS"/>
</dbReference>
<reference evidence="5 6" key="1">
    <citation type="journal article" date="2016" name="Biochim. Biophys. Acta">
        <title>Characterization of red-shifted phycobilisomes isolated from the chlorophyll f-containing cyanobacterium Halomicronema hongdechloris.</title>
        <authorList>
            <person name="Li Y."/>
            <person name="Lin Y."/>
            <person name="Garvey C.J."/>
            <person name="Birch D."/>
            <person name="Corkery R.W."/>
            <person name="Loughlin P.C."/>
            <person name="Scheer H."/>
            <person name="Willows R.D."/>
            <person name="Chen M."/>
        </authorList>
    </citation>
    <scope>NUCLEOTIDE SEQUENCE [LARGE SCALE GENOMIC DNA]</scope>
    <source>
        <strain evidence="5 6">C2206</strain>
    </source>
</reference>
<dbReference type="FunFam" id="3.20.20.450:FF:000001">
    <property type="entry name" value="Cyclic di-GMP phosphodiesterase yahA"/>
    <property type="match status" value="1"/>
</dbReference>
<sequence>MSDSLRVLIVEDAEDDALLVLRELRRGNFDLVWERVQTAESLRTLLTTRAWDVIISDYRLPGFDAPAALEIVKQSQLDIPFIMVSGTIGERSAVEIMKAGAHDYLMKDNLVRLPEAVRRELRDAQIRAERKQAEVALRRQLAAIEAAIDGIGILQGDTYLYLNQAYLNLFGYDHAEELVGKTWRLCYSQVEIDRFEQEVFPVLDRDRAWQGEAIATRKDGSTFAQGVSLTLTEDGLLISVCRDISDLKQAQEMLIYIALHDPLTGLPNRKLLIERLELAINRARRLENYHYAVLFLDLDRFKVINDSLGHSVGDQLLIAIAQRLKVHVRDIDLVARLGGDEFVILLEEISGPEDVIQISERILADFQTPFIIHDYEIFTSFSIGIVLGTQDYHQTSDLMRDADIAMYRAKAQQNNSYKFFDAAMHTQALNRLTLETDLRKALNQQEFVVYYQPIFDLFNHRLFGFEALVRWQHPTRGFISPDEFISIAEETGFIVPLDNWVLYNACQQIASWENQFANGSSFKISINLSAQDLRKVNLIQDVDDILADTGLAGHSLTLEITESLLIENIDQTIDLLVQLASRNIQISIDDFGTGYSSLGYLHRFPVNNLKIDRSFVDQIQSESREYHVVDTIIALGQHLGLSVIAEGVETTQQLEWLQQLRCEFGQGYLFSKPLAAAEIERRYLARLEETYNSNEG</sequence>
<dbReference type="InterPro" id="IPR011006">
    <property type="entry name" value="CheY-like_superfamily"/>
</dbReference>
<dbReference type="Gene3D" id="3.30.70.270">
    <property type="match status" value="1"/>
</dbReference>
<dbReference type="SUPFAM" id="SSF52172">
    <property type="entry name" value="CheY-like"/>
    <property type="match status" value="1"/>
</dbReference>
<dbReference type="InterPro" id="IPR043128">
    <property type="entry name" value="Rev_trsase/Diguanyl_cyclase"/>
</dbReference>
<organism evidence="5 6">
    <name type="scientific">Halomicronema hongdechloris C2206</name>
    <dbReference type="NCBI Taxonomy" id="1641165"/>
    <lineage>
        <taxon>Bacteria</taxon>
        <taxon>Bacillati</taxon>
        <taxon>Cyanobacteriota</taxon>
        <taxon>Cyanophyceae</taxon>
        <taxon>Nodosilineales</taxon>
        <taxon>Nodosilineaceae</taxon>
        <taxon>Halomicronema</taxon>
    </lineage>
</organism>
<dbReference type="Pfam" id="PF00990">
    <property type="entry name" value="GGDEF"/>
    <property type="match status" value="1"/>
</dbReference>
<dbReference type="Proteomes" id="UP000191901">
    <property type="component" value="Chromosome"/>
</dbReference>
<dbReference type="InterPro" id="IPR000160">
    <property type="entry name" value="GGDEF_dom"/>
</dbReference>
<dbReference type="NCBIfam" id="TIGR00229">
    <property type="entry name" value="sensory_box"/>
    <property type="match status" value="1"/>
</dbReference>
<feature type="domain" description="Response regulatory" evidence="2">
    <location>
        <begin position="6"/>
        <end position="122"/>
    </location>
</feature>
<dbReference type="CDD" id="cd01949">
    <property type="entry name" value="GGDEF"/>
    <property type="match status" value="1"/>
</dbReference>
<dbReference type="PANTHER" id="PTHR44757">
    <property type="entry name" value="DIGUANYLATE CYCLASE DGCP"/>
    <property type="match status" value="1"/>
</dbReference>
<dbReference type="PROSITE" id="PS50887">
    <property type="entry name" value="GGDEF"/>
    <property type="match status" value="1"/>
</dbReference>
<dbReference type="InterPro" id="IPR001633">
    <property type="entry name" value="EAL_dom"/>
</dbReference>
<dbReference type="STRING" id="1641165.XM38_02360"/>
<evidence type="ECO:0000313" key="5">
    <source>
        <dbReference type="EMBL" id="ASC73742.1"/>
    </source>
</evidence>